<dbReference type="RefSeq" id="WP_344255873.1">
    <property type="nucleotide sequence ID" value="NZ_BAAARE010000013.1"/>
</dbReference>
<evidence type="ECO:0000313" key="3">
    <source>
        <dbReference type="Proteomes" id="UP001500730"/>
    </source>
</evidence>
<feature type="transmembrane region" description="Helical" evidence="1">
    <location>
        <begin position="20"/>
        <end position="41"/>
    </location>
</feature>
<dbReference type="InterPro" id="IPR007047">
    <property type="entry name" value="Flp_Fap"/>
</dbReference>
<evidence type="ECO:0008006" key="4">
    <source>
        <dbReference type="Google" id="ProtNLM"/>
    </source>
</evidence>
<comment type="caution">
    <text evidence="2">The sequence shown here is derived from an EMBL/GenBank/DDBJ whole genome shotgun (WGS) entry which is preliminary data.</text>
</comment>
<sequence length="56" mass="5888">MTKLAAKIQTRLRSERGATAVEYGLMVALIAVVIIAAVSLLGNNLSTTFNNVAAQI</sequence>
<dbReference type="EMBL" id="BAAARE010000013">
    <property type="protein sequence ID" value="GAA2490454.1"/>
    <property type="molecule type" value="Genomic_DNA"/>
</dbReference>
<evidence type="ECO:0000256" key="1">
    <source>
        <dbReference type="SAM" id="Phobius"/>
    </source>
</evidence>
<organism evidence="2 3">
    <name type="scientific">Terrabacter carboxydivorans</name>
    <dbReference type="NCBI Taxonomy" id="619730"/>
    <lineage>
        <taxon>Bacteria</taxon>
        <taxon>Bacillati</taxon>
        <taxon>Actinomycetota</taxon>
        <taxon>Actinomycetes</taxon>
        <taxon>Micrococcales</taxon>
        <taxon>Intrasporangiaceae</taxon>
        <taxon>Terrabacter</taxon>
    </lineage>
</organism>
<keyword evidence="1" id="KW-0472">Membrane</keyword>
<reference evidence="3" key="1">
    <citation type="journal article" date="2019" name="Int. J. Syst. Evol. Microbiol.">
        <title>The Global Catalogue of Microorganisms (GCM) 10K type strain sequencing project: providing services to taxonomists for standard genome sequencing and annotation.</title>
        <authorList>
            <consortium name="The Broad Institute Genomics Platform"/>
            <consortium name="The Broad Institute Genome Sequencing Center for Infectious Disease"/>
            <person name="Wu L."/>
            <person name="Ma J."/>
        </authorList>
    </citation>
    <scope>NUCLEOTIDE SEQUENCE [LARGE SCALE GENOMIC DNA]</scope>
    <source>
        <strain evidence="3">JCM 16259</strain>
    </source>
</reference>
<protein>
    <recommendedName>
        <fullName evidence="4">Flp family type IVb pilin</fullName>
    </recommendedName>
</protein>
<keyword evidence="1" id="KW-1133">Transmembrane helix</keyword>
<name>A0ABP5Z385_9MICO</name>
<accession>A0ABP5Z385</accession>
<dbReference type="Pfam" id="PF04964">
    <property type="entry name" value="Flp_Fap"/>
    <property type="match status" value="1"/>
</dbReference>
<dbReference type="Proteomes" id="UP001500730">
    <property type="component" value="Unassembled WGS sequence"/>
</dbReference>
<evidence type="ECO:0000313" key="2">
    <source>
        <dbReference type="EMBL" id="GAA2490454.1"/>
    </source>
</evidence>
<keyword evidence="3" id="KW-1185">Reference proteome</keyword>
<keyword evidence="1" id="KW-0812">Transmembrane</keyword>
<proteinExistence type="predicted"/>
<gene>
    <name evidence="2" type="ORF">GCM10009858_30620</name>
</gene>